<dbReference type="InterPro" id="IPR016024">
    <property type="entry name" value="ARM-type_fold"/>
</dbReference>
<dbReference type="Gene3D" id="1.20.1660.10">
    <property type="entry name" value="Hypothetical protein (EF3068)"/>
    <property type="match status" value="1"/>
</dbReference>
<comment type="caution">
    <text evidence="1">The sequence shown here is derived from an EMBL/GenBank/DDBJ whole genome shotgun (WGS) entry which is preliminary data.</text>
</comment>
<dbReference type="RefSeq" id="WP_239164152.1">
    <property type="nucleotide sequence ID" value="NZ_BAAATY010000001.1"/>
</dbReference>
<dbReference type="SUPFAM" id="SSF48371">
    <property type="entry name" value="ARM repeat"/>
    <property type="match status" value="1"/>
</dbReference>
<dbReference type="EMBL" id="BOMS01000015">
    <property type="protein sequence ID" value="GIE65123.1"/>
    <property type="molecule type" value="Genomic_DNA"/>
</dbReference>
<dbReference type="Proteomes" id="UP000624709">
    <property type="component" value="Unassembled WGS sequence"/>
</dbReference>
<reference evidence="1 2" key="1">
    <citation type="submission" date="2021-01" db="EMBL/GenBank/DDBJ databases">
        <title>Whole genome shotgun sequence of Actinoplanes palleronii NBRC 14916.</title>
        <authorList>
            <person name="Komaki H."/>
            <person name="Tamura T."/>
        </authorList>
    </citation>
    <scope>NUCLEOTIDE SEQUENCE [LARGE SCALE GENOMIC DNA]</scope>
    <source>
        <strain evidence="1 2">NBRC 14916</strain>
    </source>
</reference>
<protein>
    <recommendedName>
        <fullName evidence="3">3-methyladenine DNA glycosylase AlkD</fullName>
    </recommendedName>
</protein>
<dbReference type="CDD" id="cd07064">
    <property type="entry name" value="AlkD_like_1"/>
    <property type="match status" value="1"/>
</dbReference>
<keyword evidence="2" id="KW-1185">Reference proteome</keyword>
<proteinExistence type="predicted"/>
<name>A0ABQ4B3A3_9ACTN</name>
<dbReference type="Pfam" id="PF08713">
    <property type="entry name" value="DNA_alkylation"/>
    <property type="match status" value="1"/>
</dbReference>
<evidence type="ECO:0000313" key="1">
    <source>
        <dbReference type="EMBL" id="GIE65123.1"/>
    </source>
</evidence>
<dbReference type="Gene3D" id="1.25.40.290">
    <property type="entry name" value="ARM repeat domains"/>
    <property type="match status" value="1"/>
</dbReference>
<evidence type="ECO:0008006" key="3">
    <source>
        <dbReference type="Google" id="ProtNLM"/>
    </source>
</evidence>
<dbReference type="PANTHER" id="PTHR34070:SF1">
    <property type="entry name" value="DNA ALKYLATION REPAIR PROTEIN"/>
    <property type="match status" value="1"/>
</dbReference>
<dbReference type="InterPro" id="IPR014825">
    <property type="entry name" value="DNA_alkylation"/>
</dbReference>
<dbReference type="PANTHER" id="PTHR34070">
    <property type="entry name" value="ARMADILLO-TYPE FOLD"/>
    <property type="match status" value="1"/>
</dbReference>
<sequence length="230" mass="25675">MPTLPETLMDRLVAGFEAGHDPVRAPAMAAYMRDQFPFLGLPAPARRSRARTALAGLPAPTEPELADVARRCWARDEREFQQFACDYLTAHLDVPGPAFLGVLEELITSRSWWDTVDPLATHVVGGLVRRHPALLTRMDDWSTAADRWLIRTAILHQLHYGPATDAARLFAYCTRQAGHQDFFIRKAIGWALRHYARTDPGAVRDYLTAQAAILSPLSIREAAKHLSGTR</sequence>
<organism evidence="1 2">
    <name type="scientific">Actinoplanes palleronii</name>
    <dbReference type="NCBI Taxonomy" id="113570"/>
    <lineage>
        <taxon>Bacteria</taxon>
        <taxon>Bacillati</taxon>
        <taxon>Actinomycetota</taxon>
        <taxon>Actinomycetes</taxon>
        <taxon>Micromonosporales</taxon>
        <taxon>Micromonosporaceae</taxon>
        <taxon>Actinoplanes</taxon>
    </lineage>
</organism>
<evidence type="ECO:0000313" key="2">
    <source>
        <dbReference type="Proteomes" id="UP000624709"/>
    </source>
</evidence>
<gene>
    <name evidence="1" type="ORF">Apa02nite_012310</name>
</gene>
<accession>A0ABQ4B3A3</accession>